<dbReference type="EMBL" id="JANPWE010000011">
    <property type="protein sequence ID" value="MCR6546762.1"/>
    <property type="molecule type" value="Genomic_DNA"/>
</dbReference>
<organism evidence="1 2">
    <name type="scientific">Dehalobacterium formicoaceticum</name>
    <dbReference type="NCBI Taxonomy" id="51515"/>
    <lineage>
        <taxon>Bacteria</taxon>
        <taxon>Bacillati</taxon>
        <taxon>Bacillota</taxon>
        <taxon>Clostridia</taxon>
        <taxon>Eubacteriales</taxon>
        <taxon>Peptococcaceae</taxon>
        <taxon>Dehalobacterium</taxon>
    </lineage>
</organism>
<comment type="caution">
    <text evidence="1">The sequence shown here is derived from an EMBL/GenBank/DDBJ whole genome shotgun (WGS) entry which is preliminary data.</text>
</comment>
<dbReference type="Proteomes" id="UP001524944">
    <property type="component" value="Unassembled WGS sequence"/>
</dbReference>
<keyword evidence="2" id="KW-1185">Reference proteome</keyword>
<gene>
    <name evidence="1" type="ORF">NVS47_14795</name>
</gene>
<sequence>MSATHTFSLFLPAPEKIISATLLLMKIRSQVEEIKITHPELKNSRLINVGMYRAKGGILVKLYFSQGEEQALATEKRAEF</sequence>
<name>A0ABT1Y799_9FIRM</name>
<accession>A0ABT1Y799</accession>
<evidence type="ECO:0000313" key="2">
    <source>
        <dbReference type="Proteomes" id="UP001524944"/>
    </source>
</evidence>
<reference evidence="1 2" key="1">
    <citation type="submission" date="2022-08" db="EMBL/GenBank/DDBJ databases">
        <title>Proteogenomics of the novel Dehalobacterium formicoaceticum strain EZ94 highlights a key role of methyltransferases during anaerobic dichloromethane degradation.</title>
        <authorList>
            <person name="Wasmund K."/>
        </authorList>
    </citation>
    <scope>NUCLEOTIDE SEQUENCE [LARGE SCALE GENOMIC DNA]</scope>
    <source>
        <strain evidence="1 2">EZ94</strain>
    </source>
</reference>
<evidence type="ECO:0000313" key="1">
    <source>
        <dbReference type="EMBL" id="MCR6546762.1"/>
    </source>
</evidence>
<protein>
    <submittedName>
        <fullName evidence="1">Uncharacterized protein</fullName>
    </submittedName>
</protein>
<proteinExistence type="predicted"/>
<dbReference type="RefSeq" id="WP_257914042.1">
    <property type="nucleotide sequence ID" value="NZ_JANPWE010000011.1"/>
</dbReference>